<organism evidence="2 3">
    <name type="scientific">Gymnopilus junonius</name>
    <name type="common">Spectacular rustgill mushroom</name>
    <name type="synonym">Gymnopilus spectabilis subsp. junonius</name>
    <dbReference type="NCBI Taxonomy" id="109634"/>
    <lineage>
        <taxon>Eukaryota</taxon>
        <taxon>Fungi</taxon>
        <taxon>Dikarya</taxon>
        <taxon>Basidiomycota</taxon>
        <taxon>Agaricomycotina</taxon>
        <taxon>Agaricomycetes</taxon>
        <taxon>Agaricomycetidae</taxon>
        <taxon>Agaricales</taxon>
        <taxon>Agaricineae</taxon>
        <taxon>Hymenogastraceae</taxon>
        <taxon>Gymnopilus</taxon>
    </lineage>
</organism>
<evidence type="ECO:0000313" key="3">
    <source>
        <dbReference type="Proteomes" id="UP000724874"/>
    </source>
</evidence>
<reference evidence="2" key="1">
    <citation type="submission" date="2020-11" db="EMBL/GenBank/DDBJ databases">
        <authorList>
            <consortium name="DOE Joint Genome Institute"/>
            <person name="Ahrendt S."/>
            <person name="Riley R."/>
            <person name="Andreopoulos W."/>
            <person name="LaButti K."/>
            <person name="Pangilinan J."/>
            <person name="Ruiz-duenas F.J."/>
            <person name="Barrasa J.M."/>
            <person name="Sanchez-Garcia M."/>
            <person name="Camarero S."/>
            <person name="Miyauchi S."/>
            <person name="Serrano A."/>
            <person name="Linde D."/>
            <person name="Babiker R."/>
            <person name="Drula E."/>
            <person name="Ayuso-Fernandez I."/>
            <person name="Pacheco R."/>
            <person name="Padilla G."/>
            <person name="Ferreira P."/>
            <person name="Barriuso J."/>
            <person name="Kellner H."/>
            <person name="Castanera R."/>
            <person name="Alfaro M."/>
            <person name="Ramirez L."/>
            <person name="Pisabarro A.G."/>
            <person name="Kuo A."/>
            <person name="Tritt A."/>
            <person name="Lipzen A."/>
            <person name="He G."/>
            <person name="Yan M."/>
            <person name="Ng V."/>
            <person name="Cullen D."/>
            <person name="Martin F."/>
            <person name="Rosso M.-N."/>
            <person name="Henrissat B."/>
            <person name="Hibbett D."/>
            <person name="Martinez A.T."/>
            <person name="Grigoriev I.V."/>
        </authorList>
    </citation>
    <scope>NUCLEOTIDE SEQUENCE</scope>
    <source>
        <strain evidence="2">AH 44721</strain>
    </source>
</reference>
<dbReference type="AlphaFoldDB" id="A0A9P5NA19"/>
<name>A0A9P5NA19_GYMJU</name>
<protein>
    <recommendedName>
        <fullName evidence="4">Uroporphyrinogen-III synthase</fullName>
    </recommendedName>
</protein>
<dbReference type="PANTHER" id="PTHR12390">
    <property type="entry name" value="UROPORPHYRINOGEN III SYNTHASE"/>
    <property type="match status" value="1"/>
</dbReference>
<dbReference type="GO" id="GO:0006780">
    <property type="term" value="P:uroporphyrinogen III biosynthetic process"/>
    <property type="evidence" value="ECO:0007669"/>
    <property type="project" value="InterPro"/>
</dbReference>
<dbReference type="Gene3D" id="3.40.50.10090">
    <property type="match status" value="1"/>
</dbReference>
<dbReference type="Proteomes" id="UP000724874">
    <property type="component" value="Unassembled WGS sequence"/>
</dbReference>
<evidence type="ECO:0000256" key="1">
    <source>
        <dbReference type="SAM" id="MobiDB-lite"/>
    </source>
</evidence>
<accession>A0A9P5NA19</accession>
<evidence type="ECO:0008006" key="4">
    <source>
        <dbReference type="Google" id="ProtNLM"/>
    </source>
</evidence>
<dbReference type="SUPFAM" id="SSF69618">
    <property type="entry name" value="HemD-like"/>
    <property type="match status" value="1"/>
</dbReference>
<gene>
    <name evidence="2" type="ORF">CPB84DRAFT_1966328</name>
</gene>
<dbReference type="PANTHER" id="PTHR12390:SF0">
    <property type="entry name" value="UROPORPHYRINOGEN-III SYNTHASE"/>
    <property type="match status" value="1"/>
</dbReference>
<feature type="non-terminal residue" evidence="2">
    <location>
        <position position="1"/>
    </location>
</feature>
<dbReference type="EMBL" id="JADNYJ010000168">
    <property type="protein sequence ID" value="KAF8877568.1"/>
    <property type="molecule type" value="Genomic_DNA"/>
</dbReference>
<dbReference type="GO" id="GO:0005829">
    <property type="term" value="C:cytosol"/>
    <property type="evidence" value="ECO:0007669"/>
    <property type="project" value="TreeGrafter"/>
</dbReference>
<keyword evidence="3" id="KW-1185">Reference proteome</keyword>
<feature type="region of interest" description="Disordered" evidence="1">
    <location>
        <begin position="297"/>
        <end position="337"/>
    </location>
</feature>
<feature type="compositionally biased region" description="Low complexity" evidence="1">
    <location>
        <begin position="313"/>
        <end position="323"/>
    </location>
</feature>
<sequence length="337" mass="36552">PPHHAQRPPPTRTHCKLHYAQCRPIRSRLPFCGYTPLSIPVLETVHVNIPELRDVIVRGPRDRGNVDGVIVTSKRSCEAWGEALSFALSGLHSGYRSSSDANTNASESAAVDASHTGVAQWSKSLLRRRPHNLPNPPKHLYLPTPPYPPIRGENSGSAAALAPLILQDIRDQGHSRANADASPRLLYLTGDKNRDTLPQVLGEGGVELEEVQVYVTQGSVAFEGGWRLRSPLRLSPPLLLGLLLPAIPFLHLILRRPSPSSTTGETTPSSNTWWITYFAPSAASFVTPILQKHFLLPSSSSSSSVPPNPPPSSSSSSTTPTPSITLDLNPKSYAKQR</sequence>
<comment type="caution">
    <text evidence="2">The sequence shown here is derived from an EMBL/GenBank/DDBJ whole genome shotgun (WGS) entry which is preliminary data.</text>
</comment>
<proteinExistence type="predicted"/>
<evidence type="ECO:0000313" key="2">
    <source>
        <dbReference type="EMBL" id="KAF8877568.1"/>
    </source>
</evidence>
<dbReference type="InterPro" id="IPR039793">
    <property type="entry name" value="UROS/Hem4"/>
</dbReference>
<dbReference type="InterPro" id="IPR036108">
    <property type="entry name" value="4pyrrol_syn_uPrphyn_synt_sf"/>
</dbReference>
<dbReference type="GO" id="GO:0004852">
    <property type="term" value="F:uroporphyrinogen-III synthase activity"/>
    <property type="evidence" value="ECO:0007669"/>
    <property type="project" value="InterPro"/>
</dbReference>
<dbReference type="OrthoDB" id="5595751at2759"/>